<dbReference type="InterPro" id="IPR006171">
    <property type="entry name" value="TOPRIM_dom"/>
</dbReference>
<dbReference type="FunFam" id="3.90.580.10:FF:000001">
    <property type="entry name" value="DNA primase"/>
    <property type="match status" value="1"/>
</dbReference>
<accession>A0A3Q9GBR1</accession>
<dbReference type="EC" id="2.7.7.101" evidence="12"/>
<keyword evidence="4 12" id="KW-0548">Nucleotidyltransferase</keyword>
<keyword evidence="2 12" id="KW-0639">Primosome</keyword>
<evidence type="ECO:0000313" key="15">
    <source>
        <dbReference type="EMBL" id="AZQ93436.1"/>
    </source>
</evidence>
<dbReference type="PANTHER" id="PTHR30313">
    <property type="entry name" value="DNA PRIMASE"/>
    <property type="match status" value="1"/>
</dbReference>
<organism evidence="15 16">
    <name type="scientific">Moraxella catarrhalis</name>
    <name type="common">Branhamella catarrhalis</name>
    <dbReference type="NCBI Taxonomy" id="480"/>
    <lineage>
        <taxon>Bacteria</taxon>
        <taxon>Pseudomonadati</taxon>
        <taxon>Pseudomonadota</taxon>
        <taxon>Gammaproteobacteria</taxon>
        <taxon>Moraxellales</taxon>
        <taxon>Moraxellaceae</taxon>
        <taxon>Moraxella</taxon>
    </lineage>
</organism>
<comment type="cofactor">
    <cofactor evidence="12">
        <name>Zn(2+)</name>
        <dbReference type="ChEBI" id="CHEBI:29105"/>
    </cofactor>
    <text evidence="12">Binds 1 zinc ion per monomer.</text>
</comment>
<dbReference type="FunFam" id="3.40.1360.10:FF:000002">
    <property type="entry name" value="DNA primase"/>
    <property type="match status" value="1"/>
</dbReference>
<keyword evidence="10 12" id="KW-0238">DNA-binding</keyword>
<keyword evidence="3 12" id="KW-0808">Transferase</keyword>
<comment type="similarity">
    <text evidence="12">Belongs to the DnaG primase family.</text>
</comment>
<evidence type="ECO:0000313" key="16">
    <source>
        <dbReference type="Proteomes" id="UP000280228"/>
    </source>
</evidence>
<dbReference type="InterPro" id="IPR036977">
    <property type="entry name" value="DNA_primase_Znf_CHC2"/>
</dbReference>
<evidence type="ECO:0000256" key="5">
    <source>
        <dbReference type="ARBA" id="ARBA00022705"/>
    </source>
</evidence>
<protein>
    <recommendedName>
        <fullName evidence="12">DNA primase</fullName>
        <ecNumber evidence="12">2.7.7.101</ecNumber>
    </recommendedName>
</protein>
<evidence type="ECO:0000256" key="3">
    <source>
        <dbReference type="ARBA" id="ARBA00022679"/>
    </source>
</evidence>
<dbReference type="InterPro" id="IPR037068">
    <property type="entry name" value="DNA_primase_core_N_sf"/>
</dbReference>
<evidence type="ECO:0000256" key="1">
    <source>
        <dbReference type="ARBA" id="ARBA00022478"/>
    </source>
</evidence>
<dbReference type="SUPFAM" id="SSF57783">
    <property type="entry name" value="Zinc beta-ribbon"/>
    <property type="match status" value="1"/>
</dbReference>
<evidence type="ECO:0000259" key="14">
    <source>
        <dbReference type="PROSITE" id="PS50880"/>
    </source>
</evidence>
<dbReference type="HAMAP" id="MF_00974">
    <property type="entry name" value="DNA_primase_DnaG"/>
    <property type="match status" value="1"/>
</dbReference>
<dbReference type="GO" id="GO:0006269">
    <property type="term" value="P:DNA replication, synthesis of primer"/>
    <property type="evidence" value="ECO:0007669"/>
    <property type="project" value="UniProtKB-UniRule"/>
</dbReference>
<dbReference type="PROSITE" id="PS50880">
    <property type="entry name" value="TOPRIM"/>
    <property type="match status" value="1"/>
</dbReference>
<evidence type="ECO:0000256" key="6">
    <source>
        <dbReference type="ARBA" id="ARBA00022723"/>
    </source>
</evidence>
<dbReference type="InterPro" id="IPR050219">
    <property type="entry name" value="DnaG_primase"/>
</dbReference>
<dbReference type="InterPro" id="IPR030846">
    <property type="entry name" value="DnaG_bac"/>
</dbReference>
<feature type="zinc finger region" description="CHC2-type" evidence="12">
    <location>
        <begin position="38"/>
        <end position="62"/>
    </location>
</feature>
<feature type="domain" description="Toprim" evidence="14">
    <location>
        <begin position="330"/>
        <end position="412"/>
    </location>
</feature>
<evidence type="ECO:0000256" key="12">
    <source>
        <dbReference type="HAMAP-Rule" id="MF_00974"/>
    </source>
</evidence>
<dbReference type="GO" id="GO:0005737">
    <property type="term" value="C:cytoplasm"/>
    <property type="evidence" value="ECO:0007669"/>
    <property type="project" value="TreeGrafter"/>
</dbReference>
<dbReference type="SMART" id="SM00400">
    <property type="entry name" value="ZnF_CHCC"/>
    <property type="match status" value="1"/>
</dbReference>
<dbReference type="Pfam" id="PF01807">
    <property type="entry name" value="Zn_ribbon_DnaG"/>
    <property type="match status" value="1"/>
</dbReference>
<gene>
    <name evidence="12 15" type="primary">dnaG</name>
    <name evidence="15" type="ORF">EJK53_1180</name>
</gene>
<dbReference type="InterPro" id="IPR013264">
    <property type="entry name" value="DNAG_N"/>
</dbReference>
<evidence type="ECO:0000256" key="9">
    <source>
        <dbReference type="ARBA" id="ARBA00022842"/>
    </source>
</evidence>
<dbReference type="AlphaFoldDB" id="A0A3Q9GBR1"/>
<evidence type="ECO:0000256" key="8">
    <source>
        <dbReference type="ARBA" id="ARBA00022833"/>
    </source>
</evidence>
<evidence type="ECO:0000256" key="11">
    <source>
        <dbReference type="ARBA" id="ARBA00023163"/>
    </source>
</evidence>
<keyword evidence="5 12" id="KW-0235">DNA replication</keyword>
<dbReference type="SMART" id="SM00493">
    <property type="entry name" value="TOPRIM"/>
    <property type="match status" value="1"/>
</dbReference>
<reference evidence="15 16" key="1">
    <citation type="submission" date="2018-12" db="EMBL/GenBank/DDBJ databases">
        <title>Persistence of Moraxella catarrhalis in Chronic Obstructive Pulmonary Disease and Regulation of the Hag/MID Adhesin.</title>
        <authorList>
            <person name="Murphy T."/>
            <person name="Zhao X."/>
            <person name="Vyas G."/>
            <person name="Aluvathingal J."/>
            <person name="Nadendla S."/>
            <person name="Tallon L."/>
            <person name="Tettelin H."/>
        </authorList>
    </citation>
    <scope>NUCLEOTIDE SEQUENCE [LARGE SCALE GENOMIC DNA]</scope>
    <source>
        <strain evidence="15 16">46P58B1</strain>
    </source>
</reference>
<dbReference type="Pfam" id="PF13155">
    <property type="entry name" value="Toprim_2"/>
    <property type="match status" value="1"/>
</dbReference>
<dbReference type="Gene3D" id="3.90.580.10">
    <property type="entry name" value="Zinc finger, CHC2-type domain"/>
    <property type="match status" value="1"/>
</dbReference>
<comment type="domain">
    <text evidence="12">Contains an N-terminal zinc-binding domain, a central core domain that contains the primase activity, and a C-terminal DnaB-binding domain.</text>
</comment>
<comment type="subunit">
    <text evidence="12">Monomer. Interacts with DnaB.</text>
</comment>
<comment type="function">
    <text evidence="12">RNA polymerase that catalyzes the synthesis of short RNA molecules used as primers for DNA polymerase during DNA replication.</text>
</comment>
<dbReference type="CDD" id="cd03364">
    <property type="entry name" value="TOPRIM_DnaG_primases"/>
    <property type="match status" value="1"/>
</dbReference>
<evidence type="ECO:0000256" key="7">
    <source>
        <dbReference type="ARBA" id="ARBA00022771"/>
    </source>
</evidence>
<keyword evidence="7 12" id="KW-0863">Zinc-finger</keyword>
<dbReference type="GO" id="GO:0003899">
    <property type="term" value="F:DNA-directed RNA polymerase activity"/>
    <property type="evidence" value="ECO:0007669"/>
    <property type="project" value="UniProtKB-UniRule"/>
</dbReference>
<proteinExistence type="inferred from homology"/>
<dbReference type="InterPro" id="IPR002694">
    <property type="entry name" value="Znf_CHC2"/>
</dbReference>
<dbReference type="InterPro" id="IPR034151">
    <property type="entry name" value="TOPRIM_DnaG_bac"/>
</dbReference>
<name>A0A3Q9GBR1_MORCA</name>
<dbReference type="Gene3D" id="3.90.980.10">
    <property type="entry name" value="DNA primase, catalytic core, N-terminal domain"/>
    <property type="match status" value="1"/>
</dbReference>
<dbReference type="GO" id="GO:0008270">
    <property type="term" value="F:zinc ion binding"/>
    <property type="evidence" value="ECO:0007669"/>
    <property type="project" value="UniProtKB-UniRule"/>
</dbReference>
<dbReference type="GO" id="GO:0000428">
    <property type="term" value="C:DNA-directed RNA polymerase complex"/>
    <property type="evidence" value="ECO:0007669"/>
    <property type="project" value="UniProtKB-KW"/>
</dbReference>
<keyword evidence="1 12" id="KW-0240">DNA-directed RNA polymerase</keyword>
<sequence>MNIPESIIEQLNSQADLVGIIGKHTTLKAAGREYKGCCPFHGEKTPSFYVNPETNLYYCFGCHAKGNPITFLKEFERMSFIESVKFLSEQTGIELPKDDTDQKKFKYKKTVKTQGAKLPTQPSPDPSSRQNFIHHQSDARPSPATDWVNDLSAYDTYSGLADPSHHAGQVNELYGTQAPILTQSPNAAQGDLYSLLTAVHDYYQLMLNNFTFAKQYFLDRGLSEETIQTFGLGYAPDGWQHLEQVFPQDIEGLKILGLVRESSKSNGRTFCLLRHRVIFPIRDNQGRVVGFAGRSLGDENPKYINSSESPVFQKQQILYGLYESRKQKAKNYLLVEGYMDVIALYQAGIYGAVAPMGTAANEKQIERLLRYNNQLTLCFDGDNAGQKAAWRTLEIAAPILNDGRELKFLTLPDHHDPDTYLKSHGAAVMRDAIEGAVSLSDYIYGVLASQYDLTRPESKAQAMATLRQLTELLPKGSSLKWWLNSDIYQKLKAIGREGQFSPKVELINYNRHDAADAITEIALHLIHTPILLKSDPLAFVIEHSGMAQAHLPLSNHLERQEISLPKLPNWASFKSPLLDEIIATVSTLPNEILQDNTKMVQSCAYFVIAALSDVHKSQIQRYWQRFIQSWSNQDLKAITPVFYGLICTALKDILLKQQTNSKNLILSEVYKRRLQALVHWDNIHNKSQLAEILTK</sequence>
<keyword evidence="8 12" id="KW-0862">Zinc</keyword>
<dbReference type="Proteomes" id="UP000280228">
    <property type="component" value="Chromosome"/>
</dbReference>
<comment type="catalytic activity">
    <reaction evidence="12">
        <text>ssDNA + n NTP = ssDNA/pppN(pN)n-1 hybrid + (n-1) diphosphate.</text>
        <dbReference type="EC" id="2.7.7.101"/>
    </reaction>
</comment>
<keyword evidence="11 12" id="KW-0804">Transcription</keyword>
<dbReference type="SUPFAM" id="SSF56731">
    <property type="entry name" value="DNA primase core"/>
    <property type="match status" value="1"/>
</dbReference>
<evidence type="ECO:0000256" key="2">
    <source>
        <dbReference type="ARBA" id="ARBA00022515"/>
    </source>
</evidence>
<dbReference type="Pfam" id="PF08275">
    <property type="entry name" value="DNAG_N"/>
    <property type="match status" value="1"/>
</dbReference>
<feature type="region of interest" description="Disordered" evidence="13">
    <location>
        <begin position="108"/>
        <end position="144"/>
    </location>
</feature>
<dbReference type="GO" id="GO:1990077">
    <property type="term" value="C:primosome complex"/>
    <property type="evidence" value="ECO:0007669"/>
    <property type="project" value="UniProtKB-KW"/>
</dbReference>
<dbReference type="EMBL" id="CP034662">
    <property type="protein sequence ID" value="AZQ93436.1"/>
    <property type="molecule type" value="Genomic_DNA"/>
</dbReference>
<dbReference type="Gene3D" id="3.40.1360.10">
    <property type="match status" value="1"/>
</dbReference>
<evidence type="ECO:0000256" key="4">
    <source>
        <dbReference type="ARBA" id="ARBA00022695"/>
    </source>
</evidence>
<evidence type="ECO:0000256" key="10">
    <source>
        <dbReference type="ARBA" id="ARBA00023125"/>
    </source>
</evidence>
<dbReference type="PANTHER" id="PTHR30313:SF2">
    <property type="entry name" value="DNA PRIMASE"/>
    <property type="match status" value="1"/>
</dbReference>
<keyword evidence="9" id="KW-0460">Magnesium</keyword>
<dbReference type="GO" id="GO:0003677">
    <property type="term" value="F:DNA binding"/>
    <property type="evidence" value="ECO:0007669"/>
    <property type="project" value="UniProtKB-KW"/>
</dbReference>
<evidence type="ECO:0000256" key="13">
    <source>
        <dbReference type="SAM" id="MobiDB-lite"/>
    </source>
</evidence>
<keyword evidence="6 12" id="KW-0479">Metal-binding</keyword>
<dbReference type="RefSeq" id="WP_049149349.1">
    <property type="nucleotide sequence ID" value="NZ_CP010900.1"/>
</dbReference>